<proteinExistence type="predicted"/>
<feature type="domain" description="Tail specific protease" evidence="2">
    <location>
        <begin position="93"/>
        <end position="302"/>
    </location>
</feature>
<dbReference type="PANTHER" id="PTHR32060:SF30">
    <property type="entry name" value="CARBOXY-TERMINAL PROCESSING PROTEASE CTPA"/>
    <property type="match status" value="1"/>
</dbReference>
<dbReference type="GO" id="GO:0007165">
    <property type="term" value="P:signal transduction"/>
    <property type="evidence" value="ECO:0007669"/>
    <property type="project" value="TreeGrafter"/>
</dbReference>
<dbReference type="GO" id="GO:0006508">
    <property type="term" value="P:proteolysis"/>
    <property type="evidence" value="ECO:0007669"/>
    <property type="project" value="InterPro"/>
</dbReference>
<dbReference type="EMBL" id="WMFL01000038">
    <property type="protein sequence ID" value="NJI01728.1"/>
    <property type="molecule type" value="Genomic_DNA"/>
</dbReference>
<dbReference type="GO" id="GO:0004175">
    <property type="term" value="F:endopeptidase activity"/>
    <property type="evidence" value="ECO:0007669"/>
    <property type="project" value="TreeGrafter"/>
</dbReference>
<dbReference type="GO" id="GO:0008236">
    <property type="term" value="F:serine-type peptidase activity"/>
    <property type="evidence" value="ECO:0007669"/>
    <property type="project" value="InterPro"/>
</dbReference>
<dbReference type="RefSeq" id="WP_165805072.1">
    <property type="nucleotide sequence ID" value="NZ_WMFL01000038.1"/>
</dbReference>
<evidence type="ECO:0000313" key="3">
    <source>
        <dbReference type="EMBL" id="NJI01728.1"/>
    </source>
</evidence>
<dbReference type="SUPFAM" id="SSF52096">
    <property type="entry name" value="ClpP/crotonase"/>
    <property type="match status" value="1"/>
</dbReference>
<dbReference type="SMART" id="SM00245">
    <property type="entry name" value="TSPc"/>
    <property type="match status" value="1"/>
</dbReference>
<protein>
    <submittedName>
        <fullName evidence="3">Nisin-resistance protein</fullName>
    </submittedName>
</protein>
<accession>A0AAW9YV03</accession>
<evidence type="ECO:0000259" key="2">
    <source>
        <dbReference type="SMART" id="SM00245"/>
    </source>
</evidence>
<reference evidence="3" key="1">
    <citation type="submission" date="2019-11" db="EMBL/GenBank/DDBJ databases">
        <title>Whole genome comparisons of Staphylococcus agnetis isolates from cattle and chickens.</title>
        <authorList>
            <person name="Rhoads D."/>
            <person name="Shwani A."/>
            <person name="Adkins P."/>
            <person name="Calcutt M."/>
            <person name="Middleton J."/>
        </authorList>
    </citation>
    <scope>NUCLEOTIDE SEQUENCE</scope>
    <source>
        <strain evidence="3">1387</strain>
    </source>
</reference>
<dbReference type="InterPro" id="IPR005151">
    <property type="entry name" value="Tail-specific_protease"/>
</dbReference>
<dbReference type="InterPro" id="IPR029045">
    <property type="entry name" value="ClpP/crotonase-like_dom_sf"/>
</dbReference>
<feature type="region of interest" description="Disordered" evidence="1">
    <location>
        <begin position="288"/>
        <end position="315"/>
    </location>
</feature>
<dbReference type="CDD" id="cd06567">
    <property type="entry name" value="Peptidase_S41"/>
    <property type="match status" value="1"/>
</dbReference>
<evidence type="ECO:0000313" key="4">
    <source>
        <dbReference type="Proteomes" id="UP000646308"/>
    </source>
</evidence>
<dbReference type="AlphaFoldDB" id="A0AAW9YV03"/>
<gene>
    <name evidence="3" type="ORF">GLV84_02465</name>
</gene>
<dbReference type="PANTHER" id="PTHR32060">
    <property type="entry name" value="TAIL-SPECIFIC PROTEASE"/>
    <property type="match status" value="1"/>
</dbReference>
<dbReference type="Gene3D" id="3.90.226.10">
    <property type="entry name" value="2-enoyl-CoA Hydratase, Chain A, domain 1"/>
    <property type="match status" value="1"/>
</dbReference>
<name>A0AAW9YV03_9STAP</name>
<organism evidence="3 4">
    <name type="scientific">Staphylococcus agnetis</name>
    <dbReference type="NCBI Taxonomy" id="985762"/>
    <lineage>
        <taxon>Bacteria</taxon>
        <taxon>Bacillati</taxon>
        <taxon>Bacillota</taxon>
        <taxon>Bacilli</taxon>
        <taxon>Bacillales</taxon>
        <taxon>Staphylococcaceae</taxon>
        <taxon>Staphylococcus</taxon>
    </lineage>
</organism>
<dbReference type="Pfam" id="PF03572">
    <property type="entry name" value="Peptidase_S41"/>
    <property type="match status" value="1"/>
</dbReference>
<comment type="caution">
    <text evidence="3">The sequence shown here is derived from an EMBL/GenBank/DDBJ whole genome shotgun (WGS) entry which is preliminary data.</text>
</comment>
<evidence type="ECO:0000256" key="1">
    <source>
        <dbReference type="SAM" id="MobiDB-lite"/>
    </source>
</evidence>
<dbReference type="Proteomes" id="UP000646308">
    <property type="component" value="Unassembled WGS sequence"/>
</dbReference>
<sequence>MKKLIVIGLSTLLFFSLIFIALLKIGPLFNLYIVAPSTQSYVKIAINQMDMHGLYAKGDKWERAKDKALNDTQKAQDYKDTHTYLEEALKVAGGKHSFLYTKKEKMSQSGETQYLKITLKNDILTIKLPGFMGSEKEGKRYANEVSKAIQRENYKGIIIDLQDNYGGDMGPMIASISPLLKNGTLLTYVDGDDNKTDVNLDGSQTENGGTPIELNNVEKVKNVPIAIIINKKTASSGEITALAFKGAKNIKYFGENSGGYTSANTTIKLYDGTLMNLTTHRLEDKQGNAYENNPIIPDVKSNNPEEDATKWLKLK</sequence>
<dbReference type="GO" id="GO:0030288">
    <property type="term" value="C:outer membrane-bounded periplasmic space"/>
    <property type="evidence" value="ECO:0007669"/>
    <property type="project" value="TreeGrafter"/>
</dbReference>